<dbReference type="Pfam" id="PF08352">
    <property type="entry name" value="oligo_HPY"/>
    <property type="match status" value="1"/>
</dbReference>
<evidence type="ECO:0000256" key="1">
    <source>
        <dbReference type="ARBA" id="ARBA00005417"/>
    </source>
</evidence>
<dbReference type="PANTHER" id="PTHR43776">
    <property type="entry name" value="TRANSPORT ATP-BINDING PROTEIN"/>
    <property type="match status" value="1"/>
</dbReference>
<reference evidence="6" key="1">
    <citation type="submission" date="2018-06" db="EMBL/GenBank/DDBJ databases">
        <authorList>
            <person name="Zhirakovskaya E."/>
        </authorList>
    </citation>
    <scope>NUCLEOTIDE SEQUENCE</scope>
</reference>
<dbReference type="SUPFAM" id="SSF52540">
    <property type="entry name" value="P-loop containing nucleoside triphosphate hydrolases"/>
    <property type="match status" value="1"/>
</dbReference>
<dbReference type="GO" id="GO:0055085">
    <property type="term" value="P:transmembrane transport"/>
    <property type="evidence" value="ECO:0007669"/>
    <property type="project" value="UniProtKB-ARBA"/>
</dbReference>
<organism evidence="6">
    <name type="scientific">hydrothermal vent metagenome</name>
    <dbReference type="NCBI Taxonomy" id="652676"/>
    <lineage>
        <taxon>unclassified sequences</taxon>
        <taxon>metagenomes</taxon>
        <taxon>ecological metagenomes</taxon>
    </lineage>
</organism>
<feature type="domain" description="ABC transporter" evidence="5">
    <location>
        <begin position="33"/>
        <end position="274"/>
    </location>
</feature>
<protein>
    <submittedName>
        <fullName evidence="6">Oligopeptide transport ATP-binding protein OppF (TC 3.A.1.5.1)</fullName>
    </submittedName>
</protein>
<evidence type="ECO:0000256" key="2">
    <source>
        <dbReference type="ARBA" id="ARBA00022448"/>
    </source>
</evidence>
<dbReference type="PROSITE" id="PS50893">
    <property type="entry name" value="ABC_TRANSPORTER_2"/>
    <property type="match status" value="1"/>
</dbReference>
<keyword evidence="2" id="KW-0813">Transport</keyword>
<dbReference type="CDD" id="cd03257">
    <property type="entry name" value="ABC_NikE_OppD_transporters"/>
    <property type="match status" value="1"/>
</dbReference>
<evidence type="ECO:0000313" key="6">
    <source>
        <dbReference type="EMBL" id="VAW14126.1"/>
    </source>
</evidence>
<name>A0A3B0U3X6_9ZZZZ</name>
<dbReference type="GO" id="GO:0015833">
    <property type="term" value="P:peptide transport"/>
    <property type="evidence" value="ECO:0007669"/>
    <property type="project" value="InterPro"/>
</dbReference>
<keyword evidence="4 6" id="KW-0067">ATP-binding</keyword>
<gene>
    <name evidence="6" type="ORF">MNBD_ALPHA12-2192</name>
</gene>
<dbReference type="InterPro" id="IPR003593">
    <property type="entry name" value="AAA+_ATPase"/>
</dbReference>
<dbReference type="InterPro" id="IPR050319">
    <property type="entry name" value="ABC_transp_ATP-bind"/>
</dbReference>
<evidence type="ECO:0000259" key="5">
    <source>
        <dbReference type="PROSITE" id="PS50893"/>
    </source>
</evidence>
<dbReference type="Pfam" id="PF00005">
    <property type="entry name" value="ABC_tran"/>
    <property type="match status" value="1"/>
</dbReference>
<dbReference type="PROSITE" id="PS00211">
    <property type="entry name" value="ABC_TRANSPORTER_1"/>
    <property type="match status" value="1"/>
</dbReference>
<dbReference type="PANTHER" id="PTHR43776:SF7">
    <property type="entry name" value="D,D-DIPEPTIDE TRANSPORT ATP-BINDING PROTEIN DDPF-RELATED"/>
    <property type="match status" value="1"/>
</dbReference>
<evidence type="ECO:0000256" key="4">
    <source>
        <dbReference type="ARBA" id="ARBA00022840"/>
    </source>
</evidence>
<dbReference type="EMBL" id="UOEO01000004">
    <property type="protein sequence ID" value="VAW14126.1"/>
    <property type="molecule type" value="Genomic_DNA"/>
</dbReference>
<dbReference type="NCBIfam" id="TIGR01727">
    <property type="entry name" value="oligo_HPY"/>
    <property type="match status" value="1"/>
</dbReference>
<comment type="similarity">
    <text evidence="1">Belongs to the ABC transporter superfamily.</text>
</comment>
<dbReference type="InterPro" id="IPR013563">
    <property type="entry name" value="Oligopep_ABC_C"/>
</dbReference>
<dbReference type="GO" id="GO:0005524">
    <property type="term" value="F:ATP binding"/>
    <property type="evidence" value="ECO:0007669"/>
    <property type="project" value="UniProtKB-KW"/>
</dbReference>
<dbReference type="SMART" id="SM00382">
    <property type="entry name" value="AAA"/>
    <property type="match status" value="1"/>
</dbReference>
<proteinExistence type="inferred from homology"/>
<dbReference type="InterPro" id="IPR017871">
    <property type="entry name" value="ABC_transporter-like_CS"/>
</dbReference>
<keyword evidence="3" id="KW-0547">Nucleotide-binding</keyword>
<sequence length="341" mass="37440">MNMAGVAPTSALMANDDNEQLFKVENLKVHFPVRQGIIFEKTVGHVKAVDGVSFTVRRGETLGLVGESGCGKTTIGRCLLKLETPTGGNISFNGQNIASMNAKQTLEYRRHVQAVFQDPYSSLNPRMSVGDIISEPILIHDQAMKFVERARRVKTLLNVCGLPSNLADRYPHEMSGGQRQRVGIARALALTPQFIVCDEAVSALDVSIQAQIISLLEDLRDEFGLTYLFIGHDLSVVRHLCHRVAVMYLGKIAEIGNSDPVFSDPKHPYTKALLAAVPVPDPKIEKQRPHNYITGEVPSPMNPPPGCVFHPRCIDAHPDCSKNIPQSRNLDDGRSIACPYA</sequence>
<dbReference type="GO" id="GO:0016887">
    <property type="term" value="F:ATP hydrolysis activity"/>
    <property type="evidence" value="ECO:0007669"/>
    <property type="project" value="InterPro"/>
</dbReference>
<accession>A0A3B0U3X6</accession>
<dbReference type="AlphaFoldDB" id="A0A3B0U3X6"/>
<evidence type="ECO:0000256" key="3">
    <source>
        <dbReference type="ARBA" id="ARBA00022741"/>
    </source>
</evidence>
<dbReference type="Gene3D" id="3.40.50.300">
    <property type="entry name" value="P-loop containing nucleotide triphosphate hydrolases"/>
    <property type="match status" value="1"/>
</dbReference>
<dbReference type="FunFam" id="3.40.50.300:FF:000016">
    <property type="entry name" value="Oligopeptide ABC transporter ATP-binding component"/>
    <property type="match status" value="1"/>
</dbReference>
<dbReference type="InterPro" id="IPR003439">
    <property type="entry name" value="ABC_transporter-like_ATP-bd"/>
</dbReference>
<dbReference type="InterPro" id="IPR027417">
    <property type="entry name" value="P-loop_NTPase"/>
</dbReference>